<sequence>MRGLEPQESALFAEIATEALGQRVTVTLDPDATLAFGGTAEHSFPPLWLFAPVDEAPARETKRFLWTGPRAPQGLIEQLNGLPCLTTTTEAEADWPAWAEYFTTGDFIMTDRLPLAALANALLKPALFLANHGADEASRTLPFTLGGPLPSVGRLLSGFDHNAAMADLLNWKRVTQARLRQALRAQQGA</sequence>
<reference evidence="1 2" key="1">
    <citation type="submission" date="2015-03" db="EMBL/GenBank/DDBJ databases">
        <title>Draft genome sequence of Elstera litoralis.</title>
        <authorList>
            <person name="Rahalkar M.C."/>
            <person name="Dhakephalkar P.K."/>
            <person name="Pore S.D."/>
            <person name="Arora P."/>
            <person name="Kapse N.G."/>
            <person name="Pandit P.S."/>
        </authorList>
    </citation>
    <scope>NUCLEOTIDE SEQUENCE [LARGE SCALE GENOMIC DNA]</scope>
    <source>
        <strain evidence="1 2">Dia-1</strain>
    </source>
</reference>
<protein>
    <submittedName>
        <fullName evidence="1">Uncharacterized protein</fullName>
    </submittedName>
</protein>
<dbReference type="EMBL" id="LAJY01000033">
    <property type="protein sequence ID" value="KJV10867.1"/>
    <property type="molecule type" value="Genomic_DNA"/>
</dbReference>
<keyword evidence="2" id="KW-1185">Reference proteome</keyword>
<proteinExistence type="predicted"/>
<gene>
    <name evidence="1" type="ORF">VZ95_02110</name>
</gene>
<organism evidence="1 2">
    <name type="scientific">Elstera litoralis</name>
    <dbReference type="NCBI Taxonomy" id="552518"/>
    <lineage>
        <taxon>Bacteria</taxon>
        <taxon>Pseudomonadati</taxon>
        <taxon>Pseudomonadota</taxon>
        <taxon>Alphaproteobacteria</taxon>
        <taxon>Rhodospirillales</taxon>
        <taxon>Rhodospirillaceae</taxon>
        <taxon>Elstera</taxon>
    </lineage>
</organism>
<comment type="caution">
    <text evidence="1">The sequence shown here is derived from an EMBL/GenBank/DDBJ whole genome shotgun (WGS) entry which is preliminary data.</text>
</comment>
<dbReference type="Proteomes" id="UP000033774">
    <property type="component" value="Unassembled WGS sequence"/>
</dbReference>
<name>A0A0F3IW63_9PROT</name>
<dbReference type="AlphaFoldDB" id="A0A0F3IW63"/>
<accession>A0A0F3IW63</accession>
<evidence type="ECO:0000313" key="2">
    <source>
        <dbReference type="Proteomes" id="UP000033774"/>
    </source>
</evidence>
<evidence type="ECO:0000313" key="1">
    <source>
        <dbReference type="EMBL" id="KJV10867.1"/>
    </source>
</evidence>